<dbReference type="OrthoDB" id="5592486at2759"/>
<evidence type="ECO:0000313" key="3">
    <source>
        <dbReference type="EMBL" id="CAD7636144.1"/>
    </source>
</evidence>
<feature type="domain" description="AB hydrolase-1" evidence="2">
    <location>
        <begin position="43"/>
        <end position="148"/>
    </location>
</feature>
<dbReference type="Pfam" id="PF00561">
    <property type="entry name" value="Abhydrolase_1"/>
    <property type="match status" value="2"/>
</dbReference>
<dbReference type="PANTHER" id="PTHR34043:SF3">
    <property type="entry name" value="ALPHA_BETA-HYDROLASES SUPERFAMILY PROTEIN"/>
    <property type="match status" value="1"/>
</dbReference>
<proteinExistence type="predicted"/>
<dbReference type="Gene3D" id="3.40.50.1820">
    <property type="entry name" value="alpha/beta hydrolase"/>
    <property type="match status" value="2"/>
</dbReference>
<dbReference type="Proteomes" id="UP000728032">
    <property type="component" value="Unassembled WGS sequence"/>
</dbReference>
<dbReference type="InterPro" id="IPR029058">
    <property type="entry name" value="AB_hydrolase_fold"/>
</dbReference>
<protein>
    <recommendedName>
        <fullName evidence="2">AB hydrolase-1 domain-containing protein</fullName>
    </recommendedName>
</protein>
<reference evidence="3" key="1">
    <citation type="submission" date="2020-11" db="EMBL/GenBank/DDBJ databases">
        <authorList>
            <person name="Tran Van P."/>
        </authorList>
    </citation>
    <scope>NUCLEOTIDE SEQUENCE</scope>
</reference>
<dbReference type="EMBL" id="OC914826">
    <property type="protein sequence ID" value="CAD7636144.1"/>
    <property type="molecule type" value="Genomic_DNA"/>
</dbReference>
<organism evidence="3">
    <name type="scientific">Oppiella nova</name>
    <dbReference type="NCBI Taxonomy" id="334625"/>
    <lineage>
        <taxon>Eukaryota</taxon>
        <taxon>Metazoa</taxon>
        <taxon>Ecdysozoa</taxon>
        <taxon>Arthropoda</taxon>
        <taxon>Chelicerata</taxon>
        <taxon>Arachnida</taxon>
        <taxon>Acari</taxon>
        <taxon>Acariformes</taxon>
        <taxon>Sarcoptiformes</taxon>
        <taxon>Oribatida</taxon>
        <taxon>Brachypylina</taxon>
        <taxon>Oppioidea</taxon>
        <taxon>Oppiidae</taxon>
        <taxon>Oppiella</taxon>
    </lineage>
</organism>
<dbReference type="InterPro" id="IPR000073">
    <property type="entry name" value="AB_hydrolase_1"/>
</dbReference>
<feature type="chain" id="PRO_5036211121" description="AB hydrolase-1 domain-containing protein" evidence="1">
    <location>
        <begin position="26"/>
        <end position="626"/>
    </location>
</feature>
<evidence type="ECO:0000259" key="2">
    <source>
        <dbReference type="Pfam" id="PF00561"/>
    </source>
</evidence>
<evidence type="ECO:0000256" key="1">
    <source>
        <dbReference type="SAM" id="SignalP"/>
    </source>
</evidence>
<dbReference type="AlphaFoldDB" id="A0A7R9L748"/>
<sequence>MKFKINIFALSLIIGLSSMAASASGLQTVNPRYVSSNYAKTKYPIVFNHGMFGFTRLGTSSFGIDYFYQILPDLSRNGAKVYATQVSPLESTQVRGEQLLQQVDEVIALTGSPKVNLIGHSHGGPTIRYIEIVAPTKVASLTAVAGAIKGSKIADDILSNRGANTLLTIFSQHILAPVITLLEGNPSLPLSLNNSLQSVSEKGAAEFNAKYPSAAIPKDCGNGQKVTANGVYHYSWTGTAQFTNIFDVMDGVISTLAPLSYKNLDNDGLMNRCNTHYGQVVRDNYRQTHLDEINHVLGLRGIFFAPNPLAQYRQHANRLKLQGFLLLASTLSTAYASNNAQKVTVSKVNSDYAKTKYPVVFVHGMAGFIRAGDVLGLDYWYQILPDLARNGANTWATRVSPFNSTEVRGEQLAQQVEEILAITGSQKVNLIGHSHGGPTSRYVAGIMPTQVASVTAVGSPQKGSPVANIILSIEGTPLQGPLVSVVNLFSKAIVWAQGLNPKELPHDALAGGKSLTIEGSALFNSKFPMGVGTTVCGEGAYQEKGIQFYSFTGNTAVTNLLDLDSALLGTSLLINAGRDNDGLVPRCSAKFGKTIRDDYRWNHLDEDCVQFFHQIQYKSIVNIPIA</sequence>
<feature type="domain" description="AB hydrolase-1" evidence="2">
    <location>
        <begin position="357"/>
        <end position="459"/>
    </location>
</feature>
<name>A0A7R9L748_9ACAR</name>
<dbReference type="EMBL" id="CAJPVJ010000001">
    <property type="protein sequence ID" value="CAG2155609.1"/>
    <property type="molecule type" value="Genomic_DNA"/>
</dbReference>
<keyword evidence="1" id="KW-0732">Signal</keyword>
<keyword evidence="4" id="KW-1185">Reference proteome</keyword>
<gene>
    <name evidence="3" type="ORF">ONB1V03_LOCUS6</name>
</gene>
<accession>A0A7R9L748</accession>
<dbReference type="SUPFAM" id="SSF53474">
    <property type="entry name" value="alpha/beta-Hydrolases"/>
    <property type="match status" value="2"/>
</dbReference>
<evidence type="ECO:0000313" key="4">
    <source>
        <dbReference type="Proteomes" id="UP000728032"/>
    </source>
</evidence>
<feature type="signal peptide" evidence="1">
    <location>
        <begin position="1"/>
        <end position="25"/>
    </location>
</feature>
<dbReference type="PANTHER" id="PTHR34043">
    <property type="entry name" value="ALPHA/BETA-HYDROLASES SUPERFAMILY PROTEIN"/>
    <property type="match status" value="1"/>
</dbReference>